<dbReference type="Proteomes" id="UP001432027">
    <property type="component" value="Unassembled WGS sequence"/>
</dbReference>
<reference evidence="1" key="1">
    <citation type="submission" date="2023-10" db="EMBL/GenBank/DDBJ databases">
        <title>Genome assembly of Pristionchus species.</title>
        <authorList>
            <person name="Yoshida K."/>
            <person name="Sommer R.J."/>
        </authorList>
    </citation>
    <scope>NUCLEOTIDE SEQUENCE</scope>
    <source>
        <strain evidence="1">RS0144</strain>
    </source>
</reference>
<gene>
    <name evidence="1" type="ORF">PENTCL1PPCAC_22840</name>
</gene>
<organism evidence="1 2">
    <name type="scientific">Pristionchus entomophagus</name>
    <dbReference type="NCBI Taxonomy" id="358040"/>
    <lineage>
        <taxon>Eukaryota</taxon>
        <taxon>Metazoa</taxon>
        <taxon>Ecdysozoa</taxon>
        <taxon>Nematoda</taxon>
        <taxon>Chromadorea</taxon>
        <taxon>Rhabditida</taxon>
        <taxon>Rhabditina</taxon>
        <taxon>Diplogasteromorpha</taxon>
        <taxon>Diplogasteroidea</taxon>
        <taxon>Neodiplogasteridae</taxon>
        <taxon>Pristionchus</taxon>
    </lineage>
</organism>
<dbReference type="Gene3D" id="1.10.8.10">
    <property type="entry name" value="DNA helicase RuvA subunit, C-terminal domain"/>
    <property type="match status" value="1"/>
</dbReference>
<evidence type="ECO:0000313" key="1">
    <source>
        <dbReference type="EMBL" id="GMT00666.1"/>
    </source>
</evidence>
<dbReference type="AlphaFoldDB" id="A0AAV5U2F0"/>
<comment type="caution">
    <text evidence="1">The sequence shown here is derived from an EMBL/GenBank/DDBJ whole genome shotgun (WGS) entry which is preliminary data.</text>
</comment>
<dbReference type="SUPFAM" id="SSF46934">
    <property type="entry name" value="UBA-like"/>
    <property type="match status" value="1"/>
</dbReference>
<keyword evidence="2" id="KW-1185">Reference proteome</keyword>
<sequence length="279" mass="31179">MVRVIMEDKVENIPLDKMNGMDAKDVIEACGKDNSWYVTVAGRRIDESCSLSTLSLIDRSSIRIVKEPTDIHPLPDDFESKLKTVNDHMKKIVGSNSRTFIISDYMTDSDKMDVIRRKFPQIYLDAHVWTVCNDFYSLQAFFSESTPEKEALIRRHPYILDLCICLVQNTMSKSRNMMAPPRAIPPPAAPVPAPAPLFTANSITAAIEAASRAAGVAAPPPVVPPVQNDLLQQYRSQLIQLREFGFTDDEMNIHVLVESNGAIDGAIELLIAMRESMEQ</sequence>
<name>A0AAV5U2F0_9BILA</name>
<accession>A0AAV5U2F0</accession>
<evidence type="ECO:0008006" key="3">
    <source>
        <dbReference type="Google" id="ProtNLM"/>
    </source>
</evidence>
<protein>
    <recommendedName>
        <fullName evidence="3">UBA domain-containing protein</fullName>
    </recommendedName>
</protein>
<dbReference type="EMBL" id="BTSX01000005">
    <property type="protein sequence ID" value="GMT00666.1"/>
    <property type="molecule type" value="Genomic_DNA"/>
</dbReference>
<dbReference type="InterPro" id="IPR009060">
    <property type="entry name" value="UBA-like_sf"/>
</dbReference>
<evidence type="ECO:0000313" key="2">
    <source>
        <dbReference type="Proteomes" id="UP001432027"/>
    </source>
</evidence>
<proteinExistence type="predicted"/>